<dbReference type="SMART" id="SM00499">
    <property type="entry name" value="AAI"/>
    <property type="match status" value="1"/>
</dbReference>
<accession>A0ABM0X488</accession>
<evidence type="ECO:0000259" key="4">
    <source>
        <dbReference type="SMART" id="SM00499"/>
    </source>
</evidence>
<name>A0ABM0X488_CAMSA</name>
<gene>
    <name evidence="6" type="primary">LOC104759112</name>
</gene>
<dbReference type="Gene3D" id="1.10.110.10">
    <property type="entry name" value="Plant lipid-transfer and hydrophobic proteins"/>
    <property type="match status" value="1"/>
</dbReference>
<organism evidence="5 6">
    <name type="scientific">Camelina sativa</name>
    <name type="common">False flax</name>
    <name type="synonym">Myagrum sativum</name>
    <dbReference type="NCBI Taxonomy" id="90675"/>
    <lineage>
        <taxon>Eukaryota</taxon>
        <taxon>Viridiplantae</taxon>
        <taxon>Streptophyta</taxon>
        <taxon>Embryophyta</taxon>
        <taxon>Tracheophyta</taxon>
        <taxon>Spermatophyta</taxon>
        <taxon>Magnoliopsida</taxon>
        <taxon>eudicotyledons</taxon>
        <taxon>Gunneridae</taxon>
        <taxon>Pentapetalae</taxon>
        <taxon>rosids</taxon>
        <taxon>malvids</taxon>
        <taxon>Brassicales</taxon>
        <taxon>Brassicaceae</taxon>
        <taxon>Camelineae</taxon>
        <taxon>Camelina</taxon>
    </lineage>
</organism>
<protein>
    <submittedName>
        <fullName evidence="6">Non-specific lipid-transfer protein 2P-like</fullName>
    </submittedName>
</protein>
<keyword evidence="5" id="KW-1185">Reference proteome</keyword>
<dbReference type="Pfam" id="PF00234">
    <property type="entry name" value="Tryp_alpha_amyl"/>
    <property type="match status" value="1"/>
</dbReference>
<evidence type="ECO:0000313" key="6">
    <source>
        <dbReference type="RefSeq" id="XP_010480382.2"/>
    </source>
</evidence>
<feature type="signal peptide" evidence="3">
    <location>
        <begin position="1"/>
        <end position="23"/>
    </location>
</feature>
<keyword evidence="3" id="KW-0732">Signal</keyword>
<dbReference type="PANTHER" id="PTHR33214">
    <property type="entry name" value="BIFUNCTIONAL INHIBITOR/LIPID-TRANSFER PROTEIN/SEED STORAGE 2S ALBUMIN SUPERFAMILY PROTEIN"/>
    <property type="match status" value="1"/>
</dbReference>
<sequence length="94" mass="10161">MMMKFITLVFIAFVISTMASTKADEEKAACAVTDLIPCLSAVQGWSSPSTECCMILKDKQSCFCDYLKDPRIGGPYLSAAKNILVACNVPIPTC</sequence>
<reference evidence="6" key="2">
    <citation type="submission" date="2025-08" db="UniProtKB">
        <authorList>
            <consortium name="RefSeq"/>
        </authorList>
    </citation>
    <scope>IDENTIFICATION</scope>
    <source>
        <tissue evidence="6">Leaf</tissue>
    </source>
</reference>
<dbReference type="PANTHER" id="PTHR33214:SF47">
    <property type="entry name" value="BIFUNCTIONAL INHIBITOR_LIPID-TRANSFER PROTEIN_SEED STORAGE 2S ALBUMIN SUPERFAMILY PROTEIN"/>
    <property type="match status" value="1"/>
</dbReference>
<evidence type="ECO:0000256" key="3">
    <source>
        <dbReference type="SAM" id="SignalP"/>
    </source>
</evidence>
<feature type="domain" description="Bifunctional inhibitor/plant lipid transfer protein/seed storage helical" evidence="4">
    <location>
        <begin position="30"/>
        <end position="94"/>
    </location>
</feature>
<dbReference type="InterPro" id="IPR033872">
    <property type="entry name" value="nsLTP2"/>
</dbReference>
<feature type="chain" id="PRO_5047239613" evidence="3">
    <location>
        <begin position="24"/>
        <end position="94"/>
    </location>
</feature>
<dbReference type="InterPro" id="IPR036312">
    <property type="entry name" value="Bifun_inhib/LTP/seed_sf"/>
</dbReference>
<dbReference type="RefSeq" id="XP_010480382.2">
    <property type="nucleotide sequence ID" value="XM_010482080.2"/>
</dbReference>
<keyword evidence="2" id="KW-0446">Lipid-binding</keyword>
<dbReference type="SUPFAM" id="SSF47699">
    <property type="entry name" value="Bifunctional inhibitor/lipid-transfer protein/seed storage 2S albumin"/>
    <property type="match status" value="1"/>
</dbReference>
<evidence type="ECO:0000256" key="1">
    <source>
        <dbReference type="ARBA" id="ARBA00022448"/>
    </source>
</evidence>
<dbReference type="Proteomes" id="UP000694864">
    <property type="component" value="Chromosome 17"/>
</dbReference>
<evidence type="ECO:0000256" key="2">
    <source>
        <dbReference type="ARBA" id="ARBA00023121"/>
    </source>
</evidence>
<reference evidence="5" key="1">
    <citation type="journal article" date="2014" name="Nat. Commun.">
        <title>The emerging biofuel crop Camelina sativa retains a highly undifferentiated hexaploid genome structure.</title>
        <authorList>
            <person name="Kagale S."/>
            <person name="Koh C."/>
            <person name="Nixon J."/>
            <person name="Bollina V."/>
            <person name="Clarke W.E."/>
            <person name="Tuteja R."/>
            <person name="Spillane C."/>
            <person name="Robinson S.J."/>
            <person name="Links M.G."/>
            <person name="Clarke C."/>
            <person name="Higgins E.E."/>
            <person name="Huebert T."/>
            <person name="Sharpe A.G."/>
            <person name="Parkin I.A."/>
        </authorList>
    </citation>
    <scope>NUCLEOTIDE SEQUENCE [LARGE SCALE GENOMIC DNA]</scope>
    <source>
        <strain evidence="5">cv. DH55</strain>
    </source>
</reference>
<proteinExistence type="predicted"/>
<evidence type="ECO:0000313" key="5">
    <source>
        <dbReference type="Proteomes" id="UP000694864"/>
    </source>
</evidence>
<dbReference type="InterPro" id="IPR016140">
    <property type="entry name" value="Bifunc_inhib/LTP/seed_store"/>
</dbReference>
<dbReference type="GeneID" id="104759112"/>
<keyword evidence="1" id="KW-0813">Transport</keyword>